<dbReference type="GO" id="GO:0005829">
    <property type="term" value="C:cytosol"/>
    <property type="evidence" value="ECO:0007669"/>
    <property type="project" value="TreeGrafter"/>
</dbReference>
<dbReference type="InterPro" id="IPR023214">
    <property type="entry name" value="HAD_sf"/>
</dbReference>
<sequence length="224" mass="26307">MNKPTIIFDMDGTLLDLAYDDFIWNTLLPIRYAEIHQCTLEESKKVLFTFYQEHNHTLNWYSSKFWTSKVGIDVLNMQLEYKHKVSLRKGCLELLKFLKNNNYNIWLATNADKAGLSFKLQEMNLASYFDVIVSSEEIGHAKEFIEFWQILQQKHPFDPKNCYFIDDTEKVLNGAKKFGIEHLISIQQPSSDTAPRLTFSYPMLETLTDLISYLKHTEEPKKYA</sequence>
<accession>A0A0N9VXX6</accession>
<name>A0A0N9VXX6_9GAMM</name>
<dbReference type="KEGG" id="aei:AOY20_12130"/>
<evidence type="ECO:0000313" key="2">
    <source>
        <dbReference type="Proteomes" id="UP000064939"/>
    </source>
</evidence>
<dbReference type="PANTHER" id="PTHR43434:SF3">
    <property type="entry name" value="GMP_IMP NUCLEOTIDASE YRFG"/>
    <property type="match status" value="1"/>
</dbReference>
<dbReference type="Proteomes" id="UP000064939">
    <property type="component" value="Chromosome"/>
</dbReference>
<protein>
    <submittedName>
        <fullName evidence="1">Haloacid dehalogenase</fullName>
    </submittedName>
</protein>
<dbReference type="NCBIfam" id="TIGR01509">
    <property type="entry name" value="HAD-SF-IA-v3"/>
    <property type="match status" value="1"/>
</dbReference>
<dbReference type="Gene3D" id="3.40.50.1000">
    <property type="entry name" value="HAD superfamily/HAD-like"/>
    <property type="match status" value="1"/>
</dbReference>
<dbReference type="GO" id="GO:0008967">
    <property type="term" value="F:phosphoglycolate phosphatase activity"/>
    <property type="evidence" value="ECO:0007669"/>
    <property type="project" value="TreeGrafter"/>
</dbReference>
<dbReference type="SFLD" id="SFLDS00003">
    <property type="entry name" value="Haloacid_Dehalogenase"/>
    <property type="match status" value="1"/>
</dbReference>
<organism evidence="1 2">
    <name type="scientific">Acinetobacter equi</name>
    <dbReference type="NCBI Taxonomy" id="1324350"/>
    <lineage>
        <taxon>Bacteria</taxon>
        <taxon>Pseudomonadati</taxon>
        <taxon>Pseudomonadota</taxon>
        <taxon>Gammaproteobacteria</taxon>
        <taxon>Moraxellales</taxon>
        <taxon>Moraxellaceae</taxon>
        <taxon>Acinetobacter</taxon>
    </lineage>
</organism>
<dbReference type="PRINTS" id="PR00413">
    <property type="entry name" value="HADHALOGNASE"/>
</dbReference>
<dbReference type="Pfam" id="PF13419">
    <property type="entry name" value="HAD_2"/>
    <property type="match status" value="1"/>
</dbReference>
<dbReference type="EMBL" id="CP012808">
    <property type="protein sequence ID" value="ALH96223.1"/>
    <property type="molecule type" value="Genomic_DNA"/>
</dbReference>
<dbReference type="CDD" id="cd01427">
    <property type="entry name" value="HAD_like"/>
    <property type="match status" value="1"/>
</dbReference>
<dbReference type="SFLD" id="SFLDG01129">
    <property type="entry name" value="C1.5:_HAD__Beta-PGM__Phosphata"/>
    <property type="match status" value="1"/>
</dbReference>
<dbReference type="STRING" id="1324350.AOY20_12130"/>
<keyword evidence="2" id="KW-1185">Reference proteome</keyword>
<reference evidence="1 2" key="1">
    <citation type="journal article" date="2015" name="Int. J. Syst. Evol. Microbiol.">
        <title>Acinetobacter equi sp. nov. isolated from horse faeces.</title>
        <authorList>
            <person name="Poppel M.T."/>
            <person name="Skiebe E."/>
            <person name="Laue M."/>
            <person name="Bergmann H."/>
            <person name="Ebersberger I."/>
            <person name="Garn T."/>
            <person name="Fruth A."/>
            <person name="Baumgardt S."/>
            <person name="Busse H.J."/>
            <person name="Wilharm G."/>
        </authorList>
    </citation>
    <scope>NUCLEOTIDE SEQUENCE [LARGE SCALE GENOMIC DNA]</scope>
    <source>
        <strain evidence="1 2">114</strain>
    </source>
</reference>
<dbReference type="InterPro" id="IPR036412">
    <property type="entry name" value="HAD-like_sf"/>
</dbReference>
<gene>
    <name evidence="1" type="ORF">AOY20_12130</name>
</gene>
<dbReference type="InterPro" id="IPR050155">
    <property type="entry name" value="HAD-like_hydrolase_sf"/>
</dbReference>
<dbReference type="GO" id="GO:0006281">
    <property type="term" value="P:DNA repair"/>
    <property type="evidence" value="ECO:0007669"/>
    <property type="project" value="TreeGrafter"/>
</dbReference>
<proteinExistence type="predicted"/>
<dbReference type="PANTHER" id="PTHR43434">
    <property type="entry name" value="PHOSPHOGLYCOLATE PHOSPHATASE"/>
    <property type="match status" value="1"/>
</dbReference>
<dbReference type="InterPro" id="IPR041492">
    <property type="entry name" value="HAD_2"/>
</dbReference>
<evidence type="ECO:0000313" key="1">
    <source>
        <dbReference type="EMBL" id="ALH96223.1"/>
    </source>
</evidence>
<dbReference type="OrthoDB" id="9773910at2"/>
<dbReference type="AlphaFoldDB" id="A0A0N9VXX6"/>
<dbReference type="RefSeq" id="WP_054582106.1">
    <property type="nucleotide sequence ID" value="NZ_CP012808.1"/>
</dbReference>
<dbReference type="InterPro" id="IPR006439">
    <property type="entry name" value="HAD-SF_hydro_IA"/>
</dbReference>
<dbReference type="SUPFAM" id="SSF56784">
    <property type="entry name" value="HAD-like"/>
    <property type="match status" value="1"/>
</dbReference>